<evidence type="ECO:0000313" key="1">
    <source>
        <dbReference type="EMBL" id="GKT29957.1"/>
    </source>
</evidence>
<gene>
    <name evidence="1" type="ORF">ADUPG1_014279</name>
</gene>
<comment type="caution">
    <text evidence="1">The sequence shown here is derived from an EMBL/GenBank/DDBJ whole genome shotgun (WGS) entry which is preliminary data.</text>
</comment>
<name>A0ABQ5KBV4_9EUKA</name>
<organism evidence="1 2">
    <name type="scientific">Aduncisulcus paluster</name>
    <dbReference type="NCBI Taxonomy" id="2918883"/>
    <lineage>
        <taxon>Eukaryota</taxon>
        <taxon>Metamonada</taxon>
        <taxon>Carpediemonas-like organisms</taxon>
        <taxon>Aduncisulcus</taxon>
    </lineage>
</organism>
<accession>A0ABQ5KBV4</accession>
<proteinExistence type="predicted"/>
<reference evidence="1" key="1">
    <citation type="submission" date="2022-03" db="EMBL/GenBank/DDBJ databases">
        <title>Draft genome sequence of Aduncisulcus paluster, a free-living microaerophilic Fornicata.</title>
        <authorList>
            <person name="Yuyama I."/>
            <person name="Kume K."/>
            <person name="Tamura T."/>
            <person name="Inagaki Y."/>
            <person name="Hashimoto T."/>
        </authorList>
    </citation>
    <scope>NUCLEOTIDE SEQUENCE</scope>
    <source>
        <strain evidence="1">NY0171</strain>
    </source>
</reference>
<evidence type="ECO:0000313" key="2">
    <source>
        <dbReference type="Proteomes" id="UP001057375"/>
    </source>
</evidence>
<feature type="non-terminal residue" evidence="1">
    <location>
        <position position="35"/>
    </location>
</feature>
<dbReference type="Proteomes" id="UP001057375">
    <property type="component" value="Unassembled WGS sequence"/>
</dbReference>
<sequence length="35" mass="3938">MANCSLVVENLSVRYKDVQALQRTSWRAPSSRITG</sequence>
<protein>
    <submittedName>
        <fullName evidence="1">ABC transporter A like protein</fullName>
    </submittedName>
</protein>
<dbReference type="EMBL" id="BQXS01013900">
    <property type="protein sequence ID" value="GKT29957.1"/>
    <property type="molecule type" value="Genomic_DNA"/>
</dbReference>
<keyword evidence="2" id="KW-1185">Reference proteome</keyword>